<name>A0ABR5F8D9_9ACTN</name>
<dbReference type="EMBL" id="JWIO01000002">
    <property type="protein sequence ID" value="KLL12888.1"/>
    <property type="molecule type" value="Genomic_DNA"/>
</dbReference>
<organism evidence="3 4">
    <name type="scientific">Protofrankia coriariae</name>
    <dbReference type="NCBI Taxonomy" id="1562887"/>
    <lineage>
        <taxon>Bacteria</taxon>
        <taxon>Bacillati</taxon>
        <taxon>Actinomycetota</taxon>
        <taxon>Actinomycetes</taxon>
        <taxon>Frankiales</taxon>
        <taxon>Frankiaceae</taxon>
        <taxon>Protofrankia</taxon>
    </lineage>
</organism>
<dbReference type="Proteomes" id="UP000035425">
    <property type="component" value="Unassembled WGS sequence"/>
</dbReference>
<dbReference type="InterPro" id="IPR007157">
    <property type="entry name" value="PspA_VIPP1"/>
</dbReference>
<reference evidence="3 4" key="1">
    <citation type="submission" date="2014-12" db="EMBL/GenBank/DDBJ databases">
        <title>Frankia sp. BMG5.1 draft genome.</title>
        <authorList>
            <person name="Gtari M."/>
            <person name="Ghodhbane-Gtari F."/>
            <person name="Nouioui I."/>
            <person name="Ktari A."/>
            <person name="Hezbri K."/>
            <person name="Mimouni W."/>
            <person name="Sbissi I."/>
            <person name="Ayari A."/>
            <person name="Yamanaka T."/>
            <person name="Normand P."/>
            <person name="Tisa L.S."/>
            <person name="Boudabous A."/>
        </authorList>
    </citation>
    <scope>NUCLEOTIDE SEQUENCE [LARGE SCALE GENOMIC DNA]</scope>
    <source>
        <strain evidence="3 4">BMG5.1</strain>
    </source>
</reference>
<accession>A0ABR5F8D9</accession>
<sequence length="273" mass="29559">MSGLTCDDRGMANVVRKLYRYLSASANRKLDEKADPRVQIDQAITEAQRQHQALVQQAAAVVGNQRQLEMRMARQIEEVESLTASARQAILLADAASAKGEADAAARYEQTAQAFASQLVAAESSFDDLKALHQQAALSAEQARRAVEDNTLRLEGQLAERARLLTQIEHAAMQEQMSKALDGMSRLTPPGDTPTLGQVRDKVEQRYAIALGRHELSSQGVESRMLEIRRASLDAKASNRLAEIRTALSAGPAVGGSDGTLSLDKGQADRPDA</sequence>
<keyword evidence="4" id="KW-1185">Reference proteome</keyword>
<evidence type="ECO:0000256" key="1">
    <source>
        <dbReference type="ARBA" id="ARBA00043985"/>
    </source>
</evidence>
<comment type="caution">
    <text evidence="3">The sequence shown here is derived from an EMBL/GenBank/DDBJ whole genome shotgun (WGS) entry which is preliminary data.</text>
</comment>
<evidence type="ECO:0000313" key="4">
    <source>
        <dbReference type="Proteomes" id="UP000035425"/>
    </source>
</evidence>
<dbReference type="Pfam" id="PF04012">
    <property type="entry name" value="PspA_IM30"/>
    <property type="match status" value="1"/>
</dbReference>
<proteinExistence type="inferred from homology"/>
<feature type="region of interest" description="Disordered" evidence="2">
    <location>
        <begin position="249"/>
        <end position="273"/>
    </location>
</feature>
<gene>
    <name evidence="3" type="ORF">FrCorBMG51_01875</name>
</gene>
<evidence type="ECO:0000256" key="2">
    <source>
        <dbReference type="SAM" id="MobiDB-lite"/>
    </source>
</evidence>
<evidence type="ECO:0000313" key="3">
    <source>
        <dbReference type="EMBL" id="KLL12888.1"/>
    </source>
</evidence>
<comment type="similarity">
    <text evidence="1">Belongs to the PspA/Vipp/IM30 family.</text>
</comment>
<protein>
    <submittedName>
        <fullName evidence="3">Phage-shock protein</fullName>
    </submittedName>
</protein>